<reference evidence="2 3" key="1">
    <citation type="submission" date="2016-04" db="EMBL/GenBank/DDBJ databases">
        <title>Complete genome seqeunce of Leptospira alstonii serovar Room22.</title>
        <authorList>
            <person name="Nally J.E."/>
            <person name="Bayles D.O."/>
            <person name="Hurley D."/>
            <person name="Fanning S."/>
            <person name="McMahon B.J."/>
            <person name="Arent Z."/>
        </authorList>
    </citation>
    <scope>NUCLEOTIDE SEQUENCE [LARGE SCALE GENOMIC DNA]</scope>
    <source>
        <strain evidence="2 3">GWTS #1</strain>
    </source>
</reference>
<dbReference type="PANTHER" id="PTHR30373:SF8">
    <property type="entry name" value="BLL7265 PROTEIN"/>
    <property type="match status" value="1"/>
</dbReference>
<dbReference type="Gene3D" id="3.10.310.50">
    <property type="match status" value="1"/>
</dbReference>
<evidence type="ECO:0000313" key="2">
    <source>
        <dbReference type="EMBL" id="AOP33238.1"/>
    </source>
</evidence>
<dbReference type="PANTHER" id="PTHR30373">
    <property type="entry name" value="UPF0603 PROTEIN YGCG"/>
    <property type="match status" value="1"/>
</dbReference>
<dbReference type="Proteomes" id="UP000094197">
    <property type="component" value="Chromosome 1"/>
</dbReference>
<sequence length="188" mass="21962">MTFKNQTKEESRFLRIGNHLVESFFSAFSFSSDKSKSFLFKRFFNKEDLKKIEYTVSLSEKLHTGEIKVILEGNLPLFKILGGQSVKQRAEELFSERKIWDTEENTGILIYIQLVDRKIELLADRGIYKKIGQSTLDEICTRMENGFRSGEYLQSVLNAIEQFTKLLQKHFPARKQNPNELSDRPELI</sequence>
<evidence type="ECO:0000313" key="3">
    <source>
        <dbReference type="Proteomes" id="UP000094197"/>
    </source>
</evidence>
<dbReference type="KEGG" id="laj:A0128_04865"/>
<accession>A0A1D7UUJ5</accession>
<dbReference type="AlphaFoldDB" id="A0A1D7UUJ5"/>
<keyword evidence="3" id="KW-1185">Reference proteome</keyword>
<protein>
    <recommendedName>
        <fullName evidence="1">TPM domain-containing protein</fullName>
    </recommendedName>
</protein>
<dbReference type="InterPro" id="IPR007621">
    <property type="entry name" value="TPM_dom"/>
</dbReference>
<proteinExistence type="predicted"/>
<gene>
    <name evidence="2" type="ORF">A0128_04865</name>
</gene>
<name>A0A1D7UUJ5_9LEPT</name>
<dbReference type="Pfam" id="PF04536">
    <property type="entry name" value="TPM_phosphatase"/>
    <property type="match status" value="1"/>
</dbReference>
<dbReference type="RefSeq" id="WP_069606478.1">
    <property type="nucleotide sequence ID" value="NZ_CP015217.1"/>
</dbReference>
<evidence type="ECO:0000259" key="1">
    <source>
        <dbReference type="Pfam" id="PF04536"/>
    </source>
</evidence>
<organism evidence="2 3">
    <name type="scientific">Leptospira tipperaryensis</name>
    <dbReference type="NCBI Taxonomy" id="2564040"/>
    <lineage>
        <taxon>Bacteria</taxon>
        <taxon>Pseudomonadati</taxon>
        <taxon>Spirochaetota</taxon>
        <taxon>Spirochaetia</taxon>
        <taxon>Leptospirales</taxon>
        <taxon>Leptospiraceae</taxon>
        <taxon>Leptospira</taxon>
    </lineage>
</organism>
<dbReference type="EMBL" id="CP015217">
    <property type="protein sequence ID" value="AOP33238.1"/>
    <property type="molecule type" value="Genomic_DNA"/>
</dbReference>
<dbReference type="OrthoDB" id="5683663at2"/>
<feature type="domain" description="TPM" evidence="1">
    <location>
        <begin position="42"/>
        <end position="164"/>
    </location>
</feature>